<name>A0AAN5CKM9_9BILA</name>
<comment type="caution">
    <text evidence="2">Lacks conserved residue(s) required for the propagation of feature annotation.</text>
</comment>
<dbReference type="InterPro" id="IPR016187">
    <property type="entry name" value="CTDL_fold"/>
</dbReference>
<dbReference type="EMBL" id="BTRK01000004">
    <property type="protein sequence ID" value="GMR46090.1"/>
    <property type="molecule type" value="Genomic_DNA"/>
</dbReference>
<feature type="domain" description="CUB" evidence="3">
    <location>
        <begin position="97"/>
        <end position="206"/>
    </location>
</feature>
<evidence type="ECO:0000256" key="2">
    <source>
        <dbReference type="PROSITE-ProRule" id="PRU00059"/>
    </source>
</evidence>
<feature type="non-terminal residue" evidence="4">
    <location>
        <position position="1"/>
    </location>
</feature>
<dbReference type="PANTHER" id="PTHR22991:SF40">
    <property type="entry name" value="PROTEIN CBG13490"/>
    <property type="match status" value="1"/>
</dbReference>
<protein>
    <recommendedName>
        <fullName evidence="3">CUB domain-containing protein</fullName>
    </recommendedName>
</protein>
<dbReference type="InterPro" id="IPR000859">
    <property type="entry name" value="CUB_dom"/>
</dbReference>
<gene>
    <name evidence="4" type="ORF">PMAYCL1PPCAC_16285</name>
</gene>
<dbReference type="PANTHER" id="PTHR22991">
    <property type="entry name" value="PROTEIN CBG13490"/>
    <property type="match status" value="1"/>
</dbReference>
<accession>A0AAN5CKM9</accession>
<dbReference type="PROSITE" id="PS01180">
    <property type="entry name" value="CUB"/>
    <property type="match status" value="1"/>
</dbReference>
<dbReference type="AlphaFoldDB" id="A0AAN5CKM9"/>
<dbReference type="Gene3D" id="2.60.120.290">
    <property type="entry name" value="Spermadhesin, CUB domain"/>
    <property type="match status" value="1"/>
</dbReference>
<evidence type="ECO:0000313" key="4">
    <source>
        <dbReference type="EMBL" id="GMR46090.1"/>
    </source>
</evidence>
<evidence type="ECO:0000313" key="5">
    <source>
        <dbReference type="Proteomes" id="UP001328107"/>
    </source>
</evidence>
<organism evidence="4 5">
    <name type="scientific">Pristionchus mayeri</name>
    <dbReference type="NCBI Taxonomy" id="1317129"/>
    <lineage>
        <taxon>Eukaryota</taxon>
        <taxon>Metazoa</taxon>
        <taxon>Ecdysozoa</taxon>
        <taxon>Nematoda</taxon>
        <taxon>Chromadorea</taxon>
        <taxon>Rhabditida</taxon>
        <taxon>Rhabditina</taxon>
        <taxon>Diplogasteromorpha</taxon>
        <taxon>Diplogasteroidea</taxon>
        <taxon>Neodiplogasteridae</taxon>
        <taxon>Pristionchus</taxon>
    </lineage>
</organism>
<keyword evidence="1" id="KW-1015">Disulfide bond</keyword>
<keyword evidence="5" id="KW-1185">Reference proteome</keyword>
<dbReference type="SUPFAM" id="SSF49854">
    <property type="entry name" value="Spermadhesin, CUB domain"/>
    <property type="match status" value="1"/>
</dbReference>
<comment type="caution">
    <text evidence="4">The sequence shown here is derived from an EMBL/GenBank/DDBJ whole genome shotgun (WGS) entry which is preliminary data.</text>
</comment>
<dbReference type="Pfam" id="PF00431">
    <property type="entry name" value="CUB"/>
    <property type="match status" value="1"/>
</dbReference>
<dbReference type="Proteomes" id="UP001328107">
    <property type="component" value="Unassembled WGS sequence"/>
</dbReference>
<feature type="non-terminal residue" evidence="4">
    <location>
        <position position="206"/>
    </location>
</feature>
<sequence length="206" mass="22855">LNNFIRRTAVAEGFMDGVHIGMHEDESVYDSSFPNDAYGNCVAMQTDFLPGESKINFSKQRLKFEGEWMNVPCYNTRLPYVCTKPAFAVTNPQPAGCPVKKQYAPGDEMFSPSFPDSPGVSSCDYLLLEPDQNKQAEVTISFFESNTCCDSLTVYDGLFGSNILAILTGYHDAPVTYRANSNAIRLRWNAKSGTHVRGFRAKMGNS</sequence>
<reference evidence="5" key="1">
    <citation type="submission" date="2022-10" db="EMBL/GenBank/DDBJ databases">
        <title>Genome assembly of Pristionchus species.</title>
        <authorList>
            <person name="Yoshida K."/>
            <person name="Sommer R.J."/>
        </authorList>
    </citation>
    <scope>NUCLEOTIDE SEQUENCE [LARGE SCALE GENOMIC DNA]</scope>
    <source>
        <strain evidence="5">RS5460</strain>
    </source>
</reference>
<evidence type="ECO:0000256" key="1">
    <source>
        <dbReference type="ARBA" id="ARBA00023157"/>
    </source>
</evidence>
<dbReference type="InterPro" id="IPR050976">
    <property type="entry name" value="Snaclec"/>
</dbReference>
<dbReference type="InterPro" id="IPR035914">
    <property type="entry name" value="Sperma_CUB_dom_sf"/>
</dbReference>
<proteinExistence type="predicted"/>
<evidence type="ECO:0000259" key="3">
    <source>
        <dbReference type="PROSITE" id="PS01180"/>
    </source>
</evidence>
<dbReference type="SUPFAM" id="SSF56436">
    <property type="entry name" value="C-type lectin-like"/>
    <property type="match status" value="1"/>
</dbReference>